<feature type="region of interest" description="Disordered" evidence="2">
    <location>
        <begin position="218"/>
        <end position="238"/>
    </location>
</feature>
<name>A0A484MIA5_9ASTE</name>
<feature type="compositionally biased region" description="Polar residues" evidence="2">
    <location>
        <begin position="21"/>
        <end position="31"/>
    </location>
</feature>
<evidence type="ECO:0000313" key="4">
    <source>
        <dbReference type="Proteomes" id="UP000595140"/>
    </source>
</evidence>
<dbReference type="Proteomes" id="UP000595140">
    <property type="component" value="Unassembled WGS sequence"/>
</dbReference>
<protein>
    <submittedName>
        <fullName evidence="3">Uncharacterized protein</fullName>
    </submittedName>
</protein>
<organism evidence="3 4">
    <name type="scientific">Cuscuta campestris</name>
    <dbReference type="NCBI Taxonomy" id="132261"/>
    <lineage>
        <taxon>Eukaryota</taxon>
        <taxon>Viridiplantae</taxon>
        <taxon>Streptophyta</taxon>
        <taxon>Embryophyta</taxon>
        <taxon>Tracheophyta</taxon>
        <taxon>Spermatophyta</taxon>
        <taxon>Magnoliopsida</taxon>
        <taxon>eudicotyledons</taxon>
        <taxon>Gunneridae</taxon>
        <taxon>Pentapetalae</taxon>
        <taxon>asterids</taxon>
        <taxon>lamiids</taxon>
        <taxon>Solanales</taxon>
        <taxon>Convolvulaceae</taxon>
        <taxon>Cuscuteae</taxon>
        <taxon>Cuscuta</taxon>
        <taxon>Cuscuta subgen. Grammica</taxon>
        <taxon>Cuscuta sect. Cleistogrammica</taxon>
    </lineage>
</organism>
<accession>A0A484MIA5</accession>
<feature type="compositionally biased region" description="Basic and acidic residues" evidence="2">
    <location>
        <begin position="1"/>
        <end position="20"/>
    </location>
</feature>
<dbReference type="EMBL" id="OOIL02003481">
    <property type="protein sequence ID" value="VFQ88247.1"/>
    <property type="molecule type" value="Genomic_DNA"/>
</dbReference>
<feature type="coiled-coil region" evidence="1">
    <location>
        <begin position="358"/>
        <end position="385"/>
    </location>
</feature>
<evidence type="ECO:0000313" key="3">
    <source>
        <dbReference type="EMBL" id="VFQ88247.1"/>
    </source>
</evidence>
<reference evidence="3 4" key="1">
    <citation type="submission" date="2018-04" db="EMBL/GenBank/DDBJ databases">
        <authorList>
            <person name="Vogel A."/>
        </authorList>
    </citation>
    <scope>NUCLEOTIDE SEQUENCE [LARGE SCALE GENOMIC DNA]</scope>
</reference>
<feature type="compositionally biased region" description="Basic and acidic residues" evidence="2">
    <location>
        <begin position="228"/>
        <end position="238"/>
    </location>
</feature>
<evidence type="ECO:0000256" key="1">
    <source>
        <dbReference type="SAM" id="Coils"/>
    </source>
</evidence>
<dbReference type="AlphaFoldDB" id="A0A484MIA5"/>
<feature type="region of interest" description="Disordered" evidence="2">
    <location>
        <begin position="1"/>
        <end position="31"/>
    </location>
</feature>
<evidence type="ECO:0000256" key="2">
    <source>
        <dbReference type="SAM" id="MobiDB-lite"/>
    </source>
</evidence>
<sequence length="565" mass="65108">MSQQNHPEDSPQHLDEETHQEQSLPTPSSQTISDEMSKFLYIYSVWRAWKVGNSEKKLLDCDQQIKNEKIIKRFLGLPTNYYCEQILDEEWVWKKSNENLMLEYLSTSPPSEFQVDDEDTAVYKTIFSNPAENQVENITAETQADLEAKADDFSIFLETSPIFETILVGAVQENATTLQPEEQIQAAAEEEEILHSLQLQVQEILTDELEIVEKSVEYQEKSTPPDTMEEKSQEEPEVEVQRSFEEAAEDAQIARLEVTETPVAIIEQQIADVVRDSISHKISNYIDEEAEEELVKTLKINEEDAEEEKEAESHPLQFYHSVPPSHQVTNFYFHSSSISTLPDEMPESWTRKVQGMVETALESQKASFKEELDKIEVRHNQILEKTEEKYSSNLKEISQTINKTLEIISFLIYSLSNTMMTYASSSHLQLKEVLAENQKEVFKLFKHFATFTAKHKLDLIVQYKNLPEIQKLHIQANQGELGYIPTHLKMTDLLLEAQQSNPELSVQHISNNEFDGTEAFRTIASHFTNEAQQKEQYDNLKRIRSECGVIQDIGESAESSRRKRS</sequence>
<proteinExistence type="predicted"/>
<keyword evidence="1" id="KW-0175">Coiled coil</keyword>
<gene>
    <name evidence="3" type="ORF">CCAM_LOCUS30023</name>
</gene>
<keyword evidence="4" id="KW-1185">Reference proteome</keyword>